<accession>A0A139X7A1</accession>
<dbReference type="Proteomes" id="UP000076925">
    <property type="component" value="Unassembled WGS sequence"/>
</dbReference>
<dbReference type="STRING" id="128403.WA1_26020"/>
<gene>
    <name evidence="1" type="ORF">WA1_26020</name>
</gene>
<evidence type="ECO:0000313" key="2">
    <source>
        <dbReference type="Proteomes" id="UP000076925"/>
    </source>
</evidence>
<sequence length="201" mass="22242">MPYSQFTTITKVKEAFDLSTVEGVRFLPETAAITPSNTLKDYLEETLPIATATGSEKARSELIITPVLVEVRRILNRKVSLFSGEDFTVDESLGLNGRCDFLISRSPEMLEIEAPVIIIVEAKQADLKTGIGQCVAQMIAAQKFNQAKGKSISIIYGSVSNGVQWQFLKLEQQTVTIDLTIYPLPSVEQILSFLVWILQEG</sequence>
<proteinExistence type="predicted"/>
<dbReference type="RefSeq" id="WP_017746969.1">
    <property type="nucleotide sequence ID" value="NZ_KQ976354.1"/>
</dbReference>
<keyword evidence="2" id="KW-1185">Reference proteome</keyword>
<reference evidence="1 2" key="1">
    <citation type="journal article" date="2013" name="Genome Biol. Evol.">
        <title>Genomes of Stigonematalean cyanobacteria (subsection V) and the evolution of oxygenic photosynthesis from prokaryotes to plastids.</title>
        <authorList>
            <person name="Dagan T."/>
            <person name="Roettger M."/>
            <person name="Stucken K."/>
            <person name="Landan G."/>
            <person name="Koch R."/>
            <person name="Major P."/>
            <person name="Gould S.B."/>
            <person name="Goremykin V.V."/>
            <person name="Rippka R."/>
            <person name="Tandeau de Marsac N."/>
            <person name="Gugger M."/>
            <person name="Lockhart P.J."/>
            <person name="Allen J.F."/>
            <person name="Brune I."/>
            <person name="Maus I."/>
            <person name="Puhler A."/>
            <person name="Martin W.F."/>
        </authorList>
    </citation>
    <scope>NUCLEOTIDE SEQUENCE [LARGE SCALE GENOMIC DNA]</scope>
    <source>
        <strain evidence="1 2">PCC 7110</strain>
    </source>
</reference>
<dbReference type="OrthoDB" id="518124at2"/>
<protein>
    <submittedName>
        <fullName evidence="1">Uncharacterized protein</fullName>
    </submittedName>
</protein>
<name>A0A139X7A1_9CYAN</name>
<dbReference type="AlphaFoldDB" id="A0A139X7A1"/>
<organism evidence="1 2">
    <name type="scientific">Scytonema hofmannii PCC 7110</name>
    <dbReference type="NCBI Taxonomy" id="128403"/>
    <lineage>
        <taxon>Bacteria</taxon>
        <taxon>Bacillati</taxon>
        <taxon>Cyanobacteriota</taxon>
        <taxon>Cyanophyceae</taxon>
        <taxon>Nostocales</taxon>
        <taxon>Scytonemataceae</taxon>
        <taxon>Scytonema</taxon>
    </lineage>
</organism>
<evidence type="ECO:0000313" key="1">
    <source>
        <dbReference type="EMBL" id="KYC40578.1"/>
    </source>
</evidence>
<comment type="caution">
    <text evidence="1">The sequence shown here is derived from an EMBL/GenBank/DDBJ whole genome shotgun (WGS) entry which is preliminary data.</text>
</comment>
<dbReference type="EMBL" id="ANNX02000027">
    <property type="protein sequence ID" value="KYC40578.1"/>
    <property type="molecule type" value="Genomic_DNA"/>
</dbReference>